<feature type="compositionally biased region" description="Polar residues" evidence="1">
    <location>
        <begin position="1943"/>
        <end position="1952"/>
    </location>
</feature>
<feature type="region of interest" description="Disordered" evidence="1">
    <location>
        <begin position="90"/>
        <end position="112"/>
    </location>
</feature>
<proteinExistence type="predicted"/>
<dbReference type="RefSeq" id="XP_066071307.1">
    <property type="nucleotide sequence ID" value="XM_066215210.1"/>
</dbReference>
<dbReference type="Proteomes" id="UP000094043">
    <property type="component" value="Chromosome 7"/>
</dbReference>
<evidence type="ECO:0000313" key="2">
    <source>
        <dbReference type="EMBL" id="WVN90607.1"/>
    </source>
</evidence>
<protein>
    <recommendedName>
        <fullName evidence="4">Telomere-associated protein Rif1 N-terminal domain-containing protein</fullName>
    </recommendedName>
</protein>
<feature type="region of interest" description="Disordered" evidence="1">
    <location>
        <begin position="2042"/>
        <end position="2065"/>
    </location>
</feature>
<sequence length="2065" mass="228972">MSTSSCVSFSQLDYAVDNPIASCSTSTPLVATSSSPTKPSQIVPLGATRVSSAVGRRTVNFSPKNDTKYFDSDECPSPVPTAELAFLSNNQPLSDSASPQGTPTRQSRCQGSPMMRSILKSRAEQILIAETVEEGTLNNREPARLVISGKRPSLVARDSIEFAMVIATAESSSNHDRKGKDNVNEVSSSDGVASSDSSSNAQGDSDNEKSDEMEKDGALATESLVDIILNGTEDLLTLEEAYNILTLRLRQRIPVDEDVVLTPLEEDDIRAATQPIRDEAPAMVRAMQRDILRLLGKPPSSEPAMNHLETPPFRDLIPLSPLDQSDRLSPPLTDTISSPKSPSKTPRQGYTESEIRYRREAAGVGAAVLRLLAFTFHSPQLYSCFSDVDLQTLLNQVLCITRVSKLPTPNPKKTCFLCIVLLGQMRLPAAVIGPLKEKVVKALVKAVMEEFRLKSSGTLSDKSGPNGTRRDGLNAIQRLLTIYPTLFFPFYAELLPGCIKAAYNPSLLIRFRAGAALCAFARAKITCSEQAQESGSQVEWAAARIVNQKAEFFVISHLKSCYINANTTAPTYGKDGKKQTEWSQLEEKLKIGVGEQKEVHWACSTWASIVTLIGSAYAQSSLSWNLEYIMDRSMRLTTNTVRPLLARVAWNHAIHAYMLAGSTVIILDDGRIIKTYQPFTATSDKSILQLIASIQIPIRNSLDEALKAQNCTMAKTESAPGKPSHYFWMRSEKTKKLSWLTNTALSATALLFAYIGTALYSEDLPAKDLAVLSGLPSSDADADDGVAQPTVDQKQRPRLDQTWQKVYPILQNFFALRGLDNLITYSWDLLNALTSASQLRTPWTLNTLIHTAYLDIDACDVDKESELPSLMDHFKSVGLQPKDIPSFGQSFVAFRMGKWISLFRQALLSVHGLNKSDSAHWIKTEDGAQLIPTVLSDVWLNLLNALSTVNSAPGEENQAVYRLGVGAVTELILQVWRKHPRDFMPINMIDSDNRCLIDEDGARVEMTSYLLKMTIQVLGEEWLTETKLWAEKDSDLEYYMVSAFHVDADKQLCVPAGVLLGQLLRTDYLSAPTRDHIKIAYMKLIRAVWNPAFEADGWKRLLGNITKSAPFLFVGNEELQMTVWRLIAMEWINRIDRDTSSSQNNHTGNLLVSLLSCPFRNINITSKWHQSATSEDLSCWKLLLEKTVYRFRKRKAVVHTGVLETLAAHLVDFLEQGEGTINSKSTLQCLSAATSYICFRSSSNCNQSSPWAADDNRPPTDFLELINNTLQRAYVAKINSDDVKDLLNALRVVVDSTPPTVIPELLEPLEGGLTVWSKDQDSVVRDDLSQAVENLNLTIFAGLSGSPYERTLFIDAQRLTSLLETHSFRARTSQQYGQALYRLLNNTLEAGSAQKSPNKTIALSEVLDFLIMYFTELNVENIEDLLLPIPQGLVAWLRNTDSLATTGVTDKLDGLYAIILKTIARVIPSHIPANSSNLNNLLPLYSSRAATMPKMFSAFWSQTFSGVEGLKVEEETKAFLEEMSETGEDIIDVAGLCSYGQLRETQAQENQSSQSEAVGNKIQNRVATHEDNVKLCQEVDISYDADESQVEAQTQTQPVDANRITTVSTELAIPASLPLLTENASPSMEEDVFGLACLTIPRKERKPRKKPKRRQDIAIKTPALETRSTKLAKRQKTIASEVPHAVSPLVEASDEEECIVVQPEPEYYIRKGLTPPLLSSYPEYMAAKTFEQHQEFKTNTKTDKASVNAHDNTVLASGGTQIVSTSPVQFPSANSDEPSGLLSSAGRWLAKVPSLSFFGNTPHMKRHDSEVSTSVSDSASHPNGERFVEDGRYVKKQRKRKAVEQSESPKRLRLTTSMSSSSCETKRRLVPVVELPSRDKSMVALQREAVNSIYKKNTGKGEIKQTQEESRDDEEDELLLSPESARKHQEEEVEGLRSMLTTIPNMQGGNETTSRRQRNAPHNASPKRVTSVLHRVQSAPSSQSFTSFSQSPDCRTNQQITLIDTLQTAVQNKVAIESMDYEGTKLLLKYIKELRDSAEKRLEAKTDEIWSLKPTKNGPSKNSRK</sequence>
<accession>A0AAJ8JY39</accession>
<dbReference type="SUPFAM" id="SSF48371">
    <property type="entry name" value="ARM repeat"/>
    <property type="match status" value="1"/>
</dbReference>
<evidence type="ECO:0000256" key="1">
    <source>
        <dbReference type="SAM" id="MobiDB-lite"/>
    </source>
</evidence>
<feature type="compositionally biased region" description="Basic and acidic residues" evidence="1">
    <location>
        <begin position="206"/>
        <end position="215"/>
    </location>
</feature>
<dbReference type="EMBL" id="CP143790">
    <property type="protein sequence ID" value="WVN90607.1"/>
    <property type="molecule type" value="Genomic_DNA"/>
</dbReference>
<feature type="compositionally biased region" description="Basic and acidic residues" evidence="1">
    <location>
        <begin position="173"/>
        <end position="183"/>
    </location>
</feature>
<feature type="region of interest" description="Disordered" evidence="1">
    <location>
        <begin position="1943"/>
        <end position="1968"/>
    </location>
</feature>
<dbReference type="KEGG" id="cdep:91090057"/>
<feature type="compositionally biased region" description="Basic and acidic residues" evidence="1">
    <location>
        <begin position="1823"/>
        <end position="1833"/>
    </location>
</feature>
<feature type="region of interest" description="Disordered" evidence="1">
    <location>
        <begin position="171"/>
        <end position="215"/>
    </location>
</feature>
<evidence type="ECO:0008006" key="4">
    <source>
        <dbReference type="Google" id="ProtNLM"/>
    </source>
</evidence>
<dbReference type="InterPro" id="IPR016024">
    <property type="entry name" value="ARM-type_fold"/>
</dbReference>
<reference evidence="2" key="3">
    <citation type="submission" date="2024-01" db="EMBL/GenBank/DDBJ databases">
        <authorList>
            <person name="Coelho M.A."/>
            <person name="David-Palma M."/>
            <person name="Shea T."/>
            <person name="Sun S."/>
            <person name="Cuomo C.A."/>
            <person name="Heitman J."/>
        </authorList>
    </citation>
    <scope>NUCLEOTIDE SEQUENCE</scope>
    <source>
        <strain evidence="2">CBS 7841</strain>
    </source>
</reference>
<feature type="compositionally biased region" description="Low complexity" evidence="1">
    <location>
        <begin position="1811"/>
        <end position="1820"/>
    </location>
</feature>
<feature type="compositionally biased region" description="Low complexity" evidence="1">
    <location>
        <begin position="186"/>
        <end position="204"/>
    </location>
</feature>
<feature type="compositionally biased region" description="Polar residues" evidence="1">
    <location>
        <begin position="90"/>
        <end position="110"/>
    </location>
</feature>
<reference evidence="2" key="2">
    <citation type="journal article" date="2022" name="Elife">
        <title>Obligate sexual reproduction of a homothallic fungus closely related to the Cryptococcus pathogenic species complex.</title>
        <authorList>
            <person name="Passer A.R."/>
            <person name="Clancey S.A."/>
            <person name="Shea T."/>
            <person name="David-Palma M."/>
            <person name="Averette A.F."/>
            <person name="Boekhout T."/>
            <person name="Porcel B.M."/>
            <person name="Nowrousian M."/>
            <person name="Cuomo C.A."/>
            <person name="Sun S."/>
            <person name="Heitman J."/>
            <person name="Coelho M.A."/>
        </authorList>
    </citation>
    <scope>NUCLEOTIDE SEQUENCE</scope>
    <source>
        <strain evidence="2">CBS 7841</strain>
    </source>
</reference>
<feature type="region of interest" description="Disordered" evidence="1">
    <location>
        <begin position="1801"/>
        <end position="1863"/>
    </location>
</feature>
<organism evidence="2 3">
    <name type="scientific">Cryptococcus depauperatus CBS 7841</name>
    <dbReference type="NCBI Taxonomy" id="1295531"/>
    <lineage>
        <taxon>Eukaryota</taxon>
        <taxon>Fungi</taxon>
        <taxon>Dikarya</taxon>
        <taxon>Basidiomycota</taxon>
        <taxon>Agaricomycotina</taxon>
        <taxon>Tremellomycetes</taxon>
        <taxon>Tremellales</taxon>
        <taxon>Cryptococcaceae</taxon>
        <taxon>Cryptococcus</taxon>
    </lineage>
</organism>
<feature type="region of interest" description="Disordered" evidence="1">
    <location>
        <begin position="296"/>
        <end position="352"/>
    </location>
</feature>
<dbReference type="GeneID" id="91090057"/>
<feature type="compositionally biased region" description="Basic and acidic residues" evidence="1">
    <location>
        <begin position="1899"/>
        <end position="1909"/>
    </location>
</feature>
<name>A0AAJ8JY39_9TREE</name>
<keyword evidence="3" id="KW-1185">Reference proteome</keyword>
<gene>
    <name evidence="2" type="ORF">L203_105848</name>
</gene>
<feature type="region of interest" description="Disordered" evidence="1">
    <location>
        <begin position="1899"/>
        <end position="1931"/>
    </location>
</feature>
<reference evidence="2" key="1">
    <citation type="submission" date="2016-06" db="EMBL/GenBank/DDBJ databases">
        <authorList>
            <person name="Cuomo C."/>
            <person name="Litvintseva A."/>
            <person name="Heitman J."/>
            <person name="Chen Y."/>
            <person name="Sun S."/>
            <person name="Springer D."/>
            <person name="Dromer F."/>
            <person name="Young S."/>
            <person name="Zeng Q."/>
            <person name="Chapman S."/>
            <person name="Gujja S."/>
            <person name="Saif S."/>
            <person name="Birren B."/>
        </authorList>
    </citation>
    <scope>NUCLEOTIDE SEQUENCE</scope>
    <source>
        <strain evidence="2">CBS 7841</strain>
    </source>
</reference>
<evidence type="ECO:0000313" key="3">
    <source>
        <dbReference type="Proteomes" id="UP000094043"/>
    </source>
</evidence>